<dbReference type="Proteomes" id="UP000237105">
    <property type="component" value="Unassembled WGS sequence"/>
</dbReference>
<sequence>HNFAGVILACWALKLRGKFSVLQDELVALHERLKIDATYGLCIFEIETDSLKVVSKISTCQLHSPLYTIIVDIRTFLPSGRNDSCHYVLRSRNMVEHLWPLQFLIVMLIKFKLILALFLSFHLY</sequence>
<proteinExistence type="predicted"/>
<protein>
    <recommendedName>
        <fullName evidence="2">RNase H type-1 domain-containing protein</fullName>
    </recommendedName>
</protein>
<reference evidence="4" key="1">
    <citation type="submission" date="2016-06" db="EMBL/GenBank/DDBJ databases">
        <title>Parallel loss of symbiosis genes in relatives of nitrogen-fixing non-legume Parasponia.</title>
        <authorList>
            <person name="Van Velzen R."/>
            <person name="Holmer R."/>
            <person name="Bu F."/>
            <person name="Rutten L."/>
            <person name="Van Zeijl A."/>
            <person name="Liu W."/>
            <person name="Santuari L."/>
            <person name="Cao Q."/>
            <person name="Sharma T."/>
            <person name="Shen D."/>
            <person name="Roswanjaya Y."/>
            <person name="Wardhani T."/>
            <person name="Kalhor M.S."/>
            <person name="Jansen J."/>
            <person name="Van den Hoogen J."/>
            <person name="Gungor B."/>
            <person name="Hartog M."/>
            <person name="Hontelez J."/>
            <person name="Verver J."/>
            <person name="Yang W.-C."/>
            <person name="Schijlen E."/>
            <person name="Repin R."/>
            <person name="Schilthuizen M."/>
            <person name="Schranz E."/>
            <person name="Heidstra R."/>
            <person name="Miyata K."/>
            <person name="Fedorova E."/>
            <person name="Kohlen W."/>
            <person name="Bisseling T."/>
            <person name="Smit S."/>
            <person name="Geurts R."/>
        </authorList>
    </citation>
    <scope>NUCLEOTIDE SEQUENCE [LARGE SCALE GENOMIC DNA]</scope>
    <source>
        <strain evidence="4">cv. WU1-14</strain>
    </source>
</reference>
<dbReference type="GO" id="GO:0003676">
    <property type="term" value="F:nucleic acid binding"/>
    <property type="evidence" value="ECO:0007669"/>
    <property type="project" value="InterPro"/>
</dbReference>
<keyword evidence="4" id="KW-1185">Reference proteome</keyword>
<feature type="transmembrane region" description="Helical" evidence="1">
    <location>
        <begin position="98"/>
        <end position="121"/>
    </location>
</feature>
<gene>
    <name evidence="3" type="ORF">PanWU01x14_201160</name>
</gene>
<dbReference type="InterPro" id="IPR002156">
    <property type="entry name" value="RNaseH_domain"/>
</dbReference>
<evidence type="ECO:0000313" key="3">
    <source>
        <dbReference type="EMBL" id="PON53558.1"/>
    </source>
</evidence>
<dbReference type="AlphaFoldDB" id="A0A2P5BXP6"/>
<dbReference type="GO" id="GO:0004523">
    <property type="term" value="F:RNA-DNA hybrid ribonuclease activity"/>
    <property type="evidence" value="ECO:0007669"/>
    <property type="project" value="InterPro"/>
</dbReference>
<keyword evidence="1" id="KW-1133">Transmembrane helix</keyword>
<keyword evidence="1" id="KW-0472">Membrane</keyword>
<dbReference type="EMBL" id="JXTB01000205">
    <property type="protein sequence ID" value="PON53558.1"/>
    <property type="molecule type" value="Genomic_DNA"/>
</dbReference>
<organism evidence="3 4">
    <name type="scientific">Parasponia andersonii</name>
    <name type="common">Sponia andersonii</name>
    <dbReference type="NCBI Taxonomy" id="3476"/>
    <lineage>
        <taxon>Eukaryota</taxon>
        <taxon>Viridiplantae</taxon>
        <taxon>Streptophyta</taxon>
        <taxon>Embryophyta</taxon>
        <taxon>Tracheophyta</taxon>
        <taxon>Spermatophyta</taxon>
        <taxon>Magnoliopsida</taxon>
        <taxon>eudicotyledons</taxon>
        <taxon>Gunneridae</taxon>
        <taxon>Pentapetalae</taxon>
        <taxon>rosids</taxon>
        <taxon>fabids</taxon>
        <taxon>Rosales</taxon>
        <taxon>Cannabaceae</taxon>
        <taxon>Parasponia</taxon>
    </lineage>
</organism>
<evidence type="ECO:0000259" key="2">
    <source>
        <dbReference type="Pfam" id="PF13456"/>
    </source>
</evidence>
<dbReference type="Pfam" id="PF13456">
    <property type="entry name" value="RVT_3"/>
    <property type="match status" value="1"/>
</dbReference>
<dbReference type="OrthoDB" id="1906820at2759"/>
<feature type="domain" description="RNase H type-1" evidence="2">
    <location>
        <begin position="5"/>
        <end position="95"/>
    </location>
</feature>
<keyword evidence="1" id="KW-0812">Transmembrane</keyword>
<evidence type="ECO:0000313" key="4">
    <source>
        <dbReference type="Proteomes" id="UP000237105"/>
    </source>
</evidence>
<name>A0A2P5BXP6_PARAD</name>
<comment type="caution">
    <text evidence="3">The sequence shown here is derived from an EMBL/GenBank/DDBJ whole genome shotgun (WGS) entry which is preliminary data.</text>
</comment>
<accession>A0A2P5BXP6</accession>
<feature type="non-terminal residue" evidence="3">
    <location>
        <position position="1"/>
    </location>
</feature>
<evidence type="ECO:0000256" key="1">
    <source>
        <dbReference type="SAM" id="Phobius"/>
    </source>
</evidence>